<reference evidence="1 2" key="1">
    <citation type="submission" date="2019-04" db="EMBL/GenBank/DDBJ databases">
        <title>Draft genome of the big-headed turtle Platysternon megacephalum.</title>
        <authorList>
            <person name="Gong S."/>
        </authorList>
    </citation>
    <scope>NUCLEOTIDE SEQUENCE [LARGE SCALE GENOMIC DNA]</scope>
    <source>
        <strain evidence="1">DO16091913</strain>
        <tissue evidence="1">Muscle</tissue>
    </source>
</reference>
<gene>
    <name evidence="1" type="ORF">DR999_PMT08688</name>
</gene>
<protein>
    <submittedName>
        <fullName evidence="1">Claudin-12</fullName>
    </submittedName>
</protein>
<dbReference type="Proteomes" id="UP000297703">
    <property type="component" value="Unassembled WGS sequence"/>
</dbReference>
<accession>A0A4D9ERQ9</accession>
<comment type="caution">
    <text evidence="1">The sequence shown here is derived from an EMBL/GenBank/DDBJ whole genome shotgun (WGS) entry which is preliminary data.</text>
</comment>
<name>A0A4D9ERQ9_9SAUR</name>
<reference evidence="1 2" key="2">
    <citation type="submission" date="2019-04" db="EMBL/GenBank/DDBJ databases">
        <title>The genome sequence of big-headed turtle.</title>
        <authorList>
            <person name="Gong S."/>
        </authorList>
    </citation>
    <scope>NUCLEOTIDE SEQUENCE [LARGE SCALE GENOMIC DNA]</scope>
    <source>
        <strain evidence="1">DO16091913</strain>
        <tissue evidence="1">Muscle</tissue>
    </source>
</reference>
<evidence type="ECO:0000313" key="2">
    <source>
        <dbReference type="Proteomes" id="UP000297703"/>
    </source>
</evidence>
<keyword evidence="2" id="KW-1185">Reference proteome</keyword>
<dbReference type="OrthoDB" id="5985687at2759"/>
<proteinExistence type="predicted"/>
<sequence>MENVARLCQQYGIPLWVAPVLEQAATMRCDKSRRHKAYRLIRRRLWEGRIGLEKTKYPTYIYPKELKNLMRSAFPAGVCDYPDPDHSQVVHVTLEDLHLLDHPEAGNAQPCLQ</sequence>
<dbReference type="AlphaFoldDB" id="A0A4D9ERQ9"/>
<evidence type="ECO:0000313" key="1">
    <source>
        <dbReference type="EMBL" id="TFK08494.1"/>
    </source>
</evidence>
<organism evidence="1 2">
    <name type="scientific">Platysternon megacephalum</name>
    <name type="common">big-headed turtle</name>
    <dbReference type="NCBI Taxonomy" id="55544"/>
    <lineage>
        <taxon>Eukaryota</taxon>
        <taxon>Metazoa</taxon>
        <taxon>Chordata</taxon>
        <taxon>Craniata</taxon>
        <taxon>Vertebrata</taxon>
        <taxon>Euteleostomi</taxon>
        <taxon>Archelosauria</taxon>
        <taxon>Testudinata</taxon>
        <taxon>Testudines</taxon>
        <taxon>Cryptodira</taxon>
        <taxon>Durocryptodira</taxon>
        <taxon>Testudinoidea</taxon>
        <taxon>Platysternidae</taxon>
        <taxon>Platysternon</taxon>
    </lineage>
</organism>
<dbReference type="EMBL" id="QXTE01000069">
    <property type="protein sequence ID" value="TFK08494.1"/>
    <property type="molecule type" value="Genomic_DNA"/>
</dbReference>